<keyword evidence="4" id="KW-1133">Transmembrane helix</keyword>
<dbReference type="Pfam" id="PF17963">
    <property type="entry name" value="Big_9"/>
    <property type="match status" value="1"/>
</dbReference>
<feature type="region of interest" description="Disordered" evidence="3">
    <location>
        <begin position="1121"/>
        <end position="1146"/>
    </location>
</feature>
<dbReference type="InterPro" id="IPR044801">
    <property type="entry name" value="Filamin"/>
</dbReference>
<dbReference type="Gene3D" id="2.60.40.10">
    <property type="entry name" value="Immunoglobulins"/>
    <property type="match status" value="3"/>
</dbReference>
<dbReference type="InterPro" id="IPR013783">
    <property type="entry name" value="Ig-like_fold"/>
</dbReference>
<feature type="domain" description="GEX2 N-terminal Ig-like" evidence="5">
    <location>
        <begin position="89"/>
        <end position="191"/>
    </location>
</feature>
<feature type="transmembrane region" description="Helical" evidence="4">
    <location>
        <begin position="1028"/>
        <end position="1052"/>
    </location>
</feature>
<dbReference type="GO" id="GO:0030036">
    <property type="term" value="P:actin cytoskeleton organization"/>
    <property type="evidence" value="ECO:0007669"/>
    <property type="project" value="InterPro"/>
</dbReference>
<evidence type="ECO:0000256" key="2">
    <source>
        <dbReference type="PROSITE-ProRule" id="PRU00087"/>
    </source>
</evidence>
<feature type="repeat" description="Filamin" evidence="2">
    <location>
        <begin position="412"/>
        <end position="525"/>
    </location>
</feature>
<dbReference type="InterPro" id="IPR001298">
    <property type="entry name" value="Filamin/ABP280_rpt"/>
</dbReference>
<evidence type="ECO:0000313" key="7">
    <source>
        <dbReference type="Proteomes" id="UP001341281"/>
    </source>
</evidence>
<evidence type="ECO:0000313" key="6">
    <source>
        <dbReference type="EMBL" id="WVZ65019.1"/>
    </source>
</evidence>
<evidence type="ECO:0000256" key="3">
    <source>
        <dbReference type="SAM" id="MobiDB-lite"/>
    </source>
</evidence>
<dbReference type="PANTHER" id="PTHR38537">
    <property type="entry name" value="JITTERBUG, ISOFORM N"/>
    <property type="match status" value="1"/>
</dbReference>
<dbReference type="SUPFAM" id="SSF81296">
    <property type="entry name" value="E set domains"/>
    <property type="match status" value="3"/>
</dbReference>
<keyword evidence="4" id="KW-0812">Transmembrane</keyword>
<dbReference type="Pfam" id="PF23616">
    <property type="entry name" value="Ig_GEX2_N"/>
    <property type="match status" value="2"/>
</dbReference>
<evidence type="ECO:0000256" key="4">
    <source>
        <dbReference type="SAM" id="Phobius"/>
    </source>
</evidence>
<dbReference type="PROSITE" id="PS50194">
    <property type="entry name" value="FILAMIN_REPEAT"/>
    <property type="match status" value="3"/>
</dbReference>
<protein>
    <recommendedName>
        <fullName evidence="5">GEX2 N-terminal Ig-like domain-containing protein</fullName>
    </recommendedName>
</protein>
<accession>A0AAQ3T4B5</accession>
<evidence type="ECO:0000256" key="1">
    <source>
        <dbReference type="ARBA" id="ARBA00022737"/>
    </source>
</evidence>
<reference evidence="6 7" key="1">
    <citation type="submission" date="2024-02" db="EMBL/GenBank/DDBJ databases">
        <title>High-quality chromosome-scale genome assembly of Pensacola bahiagrass (Paspalum notatum Flugge var. saurae).</title>
        <authorList>
            <person name="Vega J.M."/>
            <person name="Podio M."/>
            <person name="Orjuela J."/>
            <person name="Siena L.A."/>
            <person name="Pessino S.C."/>
            <person name="Combes M.C."/>
            <person name="Mariac C."/>
            <person name="Albertini E."/>
            <person name="Pupilli F."/>
            <person name="Ortiz J.P.A."/>
            <person name="Leblanc O."/>
        </authorList>
    </citation>
    <scope>NUCLEOTIDE SEQUENCE [LARGE SCALE GENOMIC DNA]</scope>
    <source>
        <strain evidence="6">R1</strain>
        <tissue evidence="6">Leaf</tissue>
    </source>
</reference>
<sequence length="1146" mass="125348">MHARPRSRDRHLYTNRPAVLRSSSLLRSSAISSGRATQHDAAMASSPAAIPRRATLPPLPPPSLCASLLVAMTSSSPLSSLAQQSPAPPAFMFGWLEDKSAFRAGDTAAIKVMTLDLQASASARASLSFSLVVNGKKGNSSFVSDVAANLGDDPNAWTITFVPLRAGSFVALVGEDRYSAAAGESYLPFTVAPADLHPSASRAAWTFRGRCVAGSRAFVSVAPRDAFGNAVARGADLPDYFRVSGSHANGSAVEFSDFHYNGWAPDGRIGVEFVPTVAGDLFVHVYGDNRELRDSPLMLTVKPGLLSIEKSTCEWKNGINGFQINSKLELFIYQRDSFGNTVPEIHPFDAQVVKRATNLSFPAVGLTMEAVADGVQLLSFNVVEPGEFVLTVFDPQLDRRVSNTAYMFDVFVAFCDGSNSYAYGAALAHARAGYISAFTVFLFDQYKNRSPVQAERLQVKILGKSGTSYVESISILPIPEPNETSNVEVSRFLVQYTPHTAGEYDIMVLCGNIVINGGNPYAMTALPGAIDISLSSVKFAPIVKMSVENEVVVRLVDKFMNPVVSLEADLRFHEPGENTTCFVAKEFVDNGDGSYIGHYVAPDYGQYSMCVLFEDKQLAPCPFEVQVFEADYFSYLKNDSVSVWEDGSVSFDVVSNDQISGTKAEITNSSSPLHGSVLQFNHIYRYTPFEGFFGNDSFSYTLTDAQNNVVTATVFIYVLCRPPQFISLPQKLHVTEDTIGPQFGGFPGIKMMYSDITENISVTVKARSGNVSLAPMTMKSQQPSVSVLGTGVELILKGTIEAMNDALQLLQYIGNQDFYGNDVIALYGVSRNGMEDAQFPIIVDPVNDPPVIIAPRSIFLGGKESWEGHQIFDKHRDQFQFSIVEPDLGSFPGNKSYFCLVLSLEVLEGTLTVTLPSSIAIATVAMKPEGVSHWKKAQDYVTIANHFILKGTAIRFHGNVQDCNHAMQQLRYKGQGASNQTILSITVNDLGHYGCYPDCSEMMSTPLSAAKTIRLVKKKHMDLRGSPLVGWLMAIEIMIMLWLGVILLYYLIKCIKALKDERRDRIDNERHTPEQSPSHLRMGASQSRSEDVGYCSAPACALPSGANRSSFRQRSFRSYKQEVELQPASGRNNGNQDDLPLTDKDK</sequence>
<dbReference type="PANTHER" id="PTHR38537:SF8">
    <property type="entry name" value="FILAMIN-A"/>
    <property type="match status" value="1"/>
</dbReference>
<name>A0AAQ3T4B5_PASNO</name>
<keyword evidence="1" id="KW-0677">Repeat</keyword>
<dbReference type="InterPro" id="IPR017868">
    <property type="entry name" value="Filamin/ABP280_repeat-like"/>
</dbReference>
<evidence type="ECO:0000259" key="5">
    <source>
        <dbReference type="Pfam" id="PF23616"/>
    </source>
</evidence>
<keyword evidence="7" id="KW-1185">Reference proteome</keyword>
<dbReference type="SMART" id="SM00557">
    <property type="entry name" value="IG_FLMN"/>
    <property type="match status" value="3"/>
</dbReference>
<dbReference type="EMBL" id="CP144747">
    <property type="protein sequence ID" value="WVZ65019.1"/>
    <property type="molecule type" value="Genomic_DNA"/>
</dbReference>
<gene>
    <name evidence="6" type="ORF">U9M48_014452</name>
</gene>
<proteinExistence type="predicted"/>
<keyword evidence="4" id="KW-0472">Membrane</keyword>
<dbReference type="AlphaFoldDB" id="A0AAQ3T4B5"/>
<organism evidence="6 7">
    <name type="scientific">Paspalum notatum var. saurae</name>
    <dbReference type="NCBI Taxonomy" id="547442"/>
    <lineage>
        <taxon>Eukaryota</taxon>
        <taxon>Viridiplantae</taxon>
        <taxon>Streptophyta</taxon>
        <taxon>Embryophyta</taxon>
        <taxon>Tracheophyta</taxon>
        <taxon>Spermatophyta</taxon>
        <taxon>Magnoliopsida</taxon>
        <taxon>Liliopsida</taxon>
        <taxon>Poales</taxon>
        <taxon>Poaceae</taxon>
        <taxon>PACMAD clade</taxon>
        <taxon>Panicoideae</taxon>
        <taxon>Andropogonodae</taxon>
        <taxon>Paspaleae</taxon>
        <taxon>Paspalinae</taxon>
        <taxon>Paspalum</taxon>
    </lineage>
</organism>
<dbReference type="Pfam" id="PF00630">
    <property type="entry name" value="Filamin"/>
    <property type="match status" value="1"/>
</dbReference>
<dbReference type="InterPro" id="IPR014756">
    <property type="entry name" value="Ig_E-set"/>
</dbReference>
<feature type="domain" description="GEX2 N-terminal Ig-like" evidence="5">
    <location>
        <begin position="208"/>
        <end position="301"/>
    </location>
</feature>
<dbReference type="Gene3D" id="2.60.40.3440">
    <property type="match status" value="1"/>
</dbReference>
<feature type="repeat" description="Filamin" evidence="2">
    <location>
        <begin position="589"/>
        <end position="627"/>
    </location>
</feature>
<dbReference type="GO" id="GO:0048235">
    <property type="term" value="P:pollen sperm cell differentiation"/>
    <property type="evidence" value="ECO:0007669"/>
    <property type="project" value="TreeGrafter"/>
</dbReference>
<dbReference type="Proteomes" id="UP001341281">
    <property type="component" value="Chromosome 03"/>
</dbReference>
<dbReference type="GO" id="GO:0051015">
    <property type="term" value="F:actin filament binding"/>
    <property type="evidence" value="ECO:0007669"/>
    <property type="project" value="InterPro"/>
</dbReference>
<dbReference type="InterPro" id="IPR056434">
    <property type="entry name" value="Ig_GEX2_N"/>
</dbReference>
<feature type="repeat" description="Filamin" evidence="2">
    <location>
        <begin position="266"/>
        <end position="301"/>
    </location>
</feature>